<dbReference type="Pfam" id="PF00319">
    <property type="entry name" value="SRF-TF"/>
    <property type="match status" value="1"/>
</dbReference>
<feature type="compositionally biased region" description="Acidic residues" evidence="6">
    <location>
        <begin position="58"/>
        <end position="69"/>
    </location>
</feature>
<keyword evidence="4" id="KW-0804">Transcription</keyword>
<evidence type="ECO:0000256" key="2">
    <source>
        <dbReference type="ARBA" id="ARBA00023015"/>
    </source>
</evidence>
<proteinExistence type="predicted"/>
<feature type="compositionally biased region" description="Acidic residues" evidence="6">
    <location>
        <begin position="182"/>
        <end position="191"/>
    </location>
</feature>
<keyword evidence="9" id="KW-1185">Reference proteome</keyword>
<dbReference type="GO" id="GO:0005634">
    <property type="term" value="C:nucleus"/>
    <property type="evidence" value="ECO:0007669"/>
    <property type="project" value="UniProtKB-SubCell"/>
</dbReference>
<gene>
    <name evidence="8" type="ORF">O181_024835</name>
</gene>
<dbReference type="AlphaFoldDB" id="A0A9Q3CLA2"/>
<dbReference type="PROSITE" id="PS00350">
    <property type="entry name" value="MADS_BOX_1"/>
    <property type="match status" value="1"/>
</dbReference>
<dbReference type="InterPro" id="IPR002100">
    <property type="entry name" value="TF_MADSbox"/>
</dbReference>
<dbReference type="InterPro" id="IPR050142">
    <property type="entry name" value="MADS-box/MEF2_TF"/>
</dbReference>
<evidence type="ECO:0000256" key="5">
    <source>
        <dbReference type="ARBA" id="ARBA00023242"/>
    </source>
</evidence>
<feature type="compositionally biased region" description="Basic and acidic residues" evidence="6">
    <location>
        <begin position="70"/>
        <end position="79"/>
    </location>
</feature>
<evidence type="ECO:0000256" key="1">
    <source>
        <dbReference type="ARBA" id="ARBA00004123"/>
    </source>
</evidence>
<evidence type="ECO:0000256" key="6">
    <source>
        <dbReference type="SAM" id="MobiDB-lite"/>
    </source>
</evidence>
<reference evidence="8" key="1">
    <citation type="submission" date="2021-03" db="EMBL/GenBank/DDBJ databases">
        <title>Draft genome sequence of rust myrtle Austropuccinia psidii MF-1, a brazilian biotype.</title>
        <authorList>
            <person name="Quecine M.C."/>
            <person name="Pachon D.M.R."/>
            <person name="Bonatelli M.L."/>
            <person name="Correr F.H."/>
            <person name="Franceschini L.M."/>
            <person name="Leite T.F."/>
            <person name="Margarido G.R.A."/>
            <person name="Almeida C.A."/>
            <person name="Ferrarezi J.A."/>
            <person name="Labate C.A."/>
        </authorList>
    </citation>
    <scope>NUCLEOTIDE SEQUENCE</scope>
    <source>
        <strain evidence="8">MF-1</strain>
    </source>
</reference>
<evidence type="ECO:0000256" key="4">
    <source>
        <dbReference type="ARBA" id="ARBA00023163"/>
    </source>
</evidence>
<dbReference type="GO" id="GO:0045944">
    <property type="term" value="P:positive regulation of transcription by RNA polymerase II"/>
    <property type="evidence" value="ECO:0007669"/>
    <property type="project" value="UniProtKB-ARBA"/>
</dbReference>
<evidence type="ECO:0000313" key="9">
    <source>
        <dbReference type="Proteomes" id="UP000765509"/>
    </source>
</evidence>
<dbReference type="OrthoDB" id="2284405at2759"/>
<feature type="compositionally biased region" description="Polar residues" evidence="6">
    <location>
        <begin position="208"/>
        <end position="219"/>
    </location>
</feature>
<dbReference type="InterPro" id="IPR036879">
    <property type="entry name" value="TF_MADSbox_sf"/>
</dbReference>
<dbReference type="PANTHER" id="PTHR48019">
    <property type="entry name" value="SERUM RESPONSE FACTOR HOMOLOG"/>
    <property type="match status" value="1"/>
</dbReference>
<dbReference type="CDD" id="cd00120">
    <property type="entry name" value="MADS"/>
    <property type="match status" value="1"/>
</dbReference>
<comment type="caution">
    <text evidence="8">The sequence shown here is derived from an EMBL/GenBank/DDBJ whole genome shotgun (WGS) entry which is preliminary data.</text>
</comment>
<feature type="compositionally biased region" description="Polar residues" evidence="6">
    <location>
        <begin position="1"/>
        <end position="11"/>
    </location>
</feature>
<dbReference type="Gene3D" id="3.40.1810.10">
    <property type="entry name" value="Transcription factor, MADS-box"/>
    <property type="match status" value="1"/>
</dbReference>
<evidence type="ECO:0000256" key="3">
    <source>
        <dbReference type="ARBA" id="ARBA00023125"/>
    </source>
</evidence>
<feature type="region of interest" description="Disordered" evidence="6">
    <location>
        <begin position="1"/>
        <end position="79"/>
    </location>
</feature>
<feature type="domain" description="MADS-box" evidence="7">
    <location>
        <begin position="76"/>
        <end position="136"/>
    </location>
</feature>
<protein>
    <recommendedName>
        <fullName evidence="7">MADS-box domain-containing protein</fullName>
    </recommendedName>
</protein>
<dbReference type="GO" id="GO:0046983">
    <property type="term" value="F:protein dimerization activity"/>
    <property type="evidence" value="ECO:0007669"/>
    <property type="project" value="InterPro"/>
</dbReference>
<evidence type="ECO:0000259" key="7">
    <source>
        <dbReference type="PROSITE" id="PS50066"/>
    </source>
</evidence>
<organism evidence="8 9">
    <name type="scientific">Austropuccinia psidii MF-1</name>
    <dbReference type="NCBI Taxonomy" id="1389203"/>
    <lineage>
        <taxon>Eukaryota</taxon>
        <taxon>Fungi</taxon>
        <taxon>Dikarya</taxon>
        <taxon>Basidiomycota</taxon>
        <taxon>Pucciniomycotina</taxon>
        <taxon>Pucciniomycetes</taxon>
        <taxon>Pucciniales</taxon>
        <taxon>Sphaerophragmiaceae</taxon>
        <taxon>Austropuccinia</taxon>
    </lineage>
</organism>
<dbReference type="PRINTS" id="PR00404">
    <property type="entry name" value="MADSDOMAIN"/>
</dbReference>
<dbReference type="FunFam" id="3.40.1810.10:FF:000002">
    <property type="entry name" value="Serum response factor b"/>
    <property type="match status" value="1"/>
</dbReference>
<dbReference type="EMBL" id="AVOT02008014">
    <property type="protein sequence ID" value="MBW0485120.1"/>
    <property type="molecule type" value="Genomic_DNA"/>
</dbReference>
<feature type="region of interest" description="Disordered" evidence="6">
    <location>
        <begin position="182"/>
        <end position="234"/>
    </location>
</feature>
<dbReference type="SMART" id="SM00432">
    <property type="entry name" value="MADS"/>
    <property type="match status" value="1"/>
</dbReference>
<dbReference type="Proteomes" id="UP000765509">
    <property type="component" value="Unassembled WGS sequence"/>
</dbReference>
<keyword evidence="3" id="KW-0238">DNA-binding</keyword>
<name>A0A9Q3CLA2_9BASI</name>
<evidence type="ECO:0000313" key="8">
    <source>
        <dbReference type="EMBL" id="MBW0485120.1"/>
    </source>
</evidence>
<comment type="subcellular location">
    <subcellularLocation>
        <location evidence="1">Nucleus</location>
    </subcellularLocation>
</comment>
<keyword evidence="2" id="KW-0805">Transcription regulation</keyword>
<dbReference type="PROSITE" id="PS50066">
    <property type="entry name" value="MADS_BOX_2"/>
    <property type="match status" value="1"/>
</dbReference>
<dbReference type="GO" id="GO:0003677">
    <property type="term" value="F:DNA binding"/>
    <property type="evidence" value="ECO:0007669"/>
    <property type="project" value="UniProtKB-KW"/>
</dbReference>
<feature type="region of interest" description="Disordered" evidence="6">
    <location>
        <begin position="733"/>
        <end position="775"/>
    </location>
</feature>
<accession>A0A9Q3CLA2</accession>
<dbReference type="SUPFAM" id="SSF55455">
    <property type="entry name" value="SRF-like"/>
    <property type="match status" value="1"/>
</dbReference>
<keyword evidence="5" id="KW-0539">Nucleus</keyword>
<sequence>MHCQFGASQQATTDDIDTVTGVDPAPEQLPSHGRFHQYDFCADELSVGSKKRRHDAEDIKEEDGEDDDTSEPKKNPGRRKIDIEYIQDKSKRHITFSKRKAGIMKKAYELATLTGTQLLLLVVSETGIVYNFTTPKLEPIVSVDPGKSLITVSCSVGSRLRAVFFFLIFRNHPKRYLNDGEGEVQLEQEDPSESHLGQRGTMDETEATALSSSQPSTSKDPTHLAKPLGNDVYRPSIQSGSLPTSFLNTKSLSCFQEPGESLTPAYEFLNSPALQNLYPTLEHQMGLSSGDDFSTLHEGLNMRPPGHASFLDLPVSQHISSLSGSISSDALVDSHKIKRRRTETDLRAKAIEDEQNSMQPYSLNQCSLDPQQAWFNSNGTMKFEPFVSERTSVGVNSLNNVAISFIIQESGKLPSSIPLELENSHSYSRLEKNVALFLDACDHNSFGDPLAGNGKWRETVFPSKHLLNGCLKFFLEEYLALFKTLSLVDFMACCDDLQKLVQYLALFYEHPEQASAELSEIIKNSSNVSLKNLKQTNQPSTALNPPPLPSSYNLKLKSAPKLKPRKGVNVTLRGGRLQAVLEEYTAWCRKNKGFWSGNNPNSRVKGWFKVERVRPDLSPKIASSSIIPGVLKIRFPTSAVKLIRKGDWLELEVEQSDNGQEWNIFRHTGFDLFGGDESEEETNWLDYDGIINEPALQASFKTKGISPEEIQKYVENLRLIKLHIEAGDLEDDGFESKVPPKGGRQAFRLKKPHAGNGIKRAASDSQPGDSEESWK</sequence>